<name>A0A178LKF0_9PSED</name>
<evidence type="ECO:0000313" key="2">
    <source>
        <dbReference type="Proteomes" id="UP000078356"/>
    </source>
</evidence>
<evidence type="ECO:0000313" key="1">
    <source>
        <dbReference type="EMBL" id="OAN31118.1"/>
    </source>
</evidence>
<reference evidence="1 2" key="1">
    <citation type="submission" date="2016-04" db="EMBL/GenBank/DDBJ databases">
        <title>Draft Genome Sequences of Staphylococcus capitis Strain H36, S. capitis Strain H65, S. cohnii Strain H62, S. hominis Strain H69, Mycobacterium iranicum Strain H39, Plantibacter sp. Strain H53, Pseudomonas oryzihabitans Strain H72, and Microbacterium sp. Strain H83, isolated from residential settings.</title>
        <authorList>
            <person name="Lymperopoulou D."/>
            <person name="Adams R.I."/>
            <person name="Lindow S."/>
            <person name="Coil D.A."/>
            <person name="Jospin G."/>
            <person name="Eisen J.A."/>
        </authorList>
    </citation>
    <scope>NUCLEOTIDE SEQUENCE [LARGE SCALE GENOMIC DNA]</scope>
    <source>
        <strain evidence="1 2">H72</strain>
    </source>
</reference>
<dbReference type="AlphaFoldDB" id="A0A178LKF0"/>
<gene>
    <name evidence="1" type="ORF">A4V15_13995</name>
</gene>
<dbReference type="EMBL" id="LWCR01000006">
    <property type="protein sequence ID" value="OAN31118.1"/>
    <property type="molecule type" value="Genomic_DNA"/>
</dbReference>
<comment type="caution">
    <text evidence="1">The sequence shown here is derived from an EMBL/GenBank/DDBJ whole genome shotgun (WGS) entry which is preliminary data.</text>
</comment>
<accession>A0A178LKF0</accession>
<proteinExistence type="predicted"/>
<dbReference type="Proteomes" id="UP000078356">
    <property type="component" value="Unassembled WGS sequence"/>
</dbReference>
<organism evidence="1 2">
    <name type="scientific">Pseudomonas oryzihabitans</name>
    <dbReference type="NCBI Taxonomy" id="47885"/>
    <lineage>
        <taxon>Bacteria</taxon>
        <taxon>Pseudomonadati</taxon>
        <taxon>Pseudomonadota</taxon>
        <taxon>Gammaproteobacteria</taxon>
        <taxon>Pseudomonadales</taxon>
        <taxon>Pseudomonadaceae</taxon>
        <taxon>Pseudomonas</taxon>
    </lineage>
</organism>
<protein>
    <submittedName>
        <fullName evidence="1">Uncharacterized protein</fullName>
    </submittedName>
</protein>
<sequence length="237" mass="26185">MWESIRHRRGGFTARDVAKESAQDIRAVEQYVLSLRAAGVIEEAQPQPGILARHAQYRLISDEGAEHPRVNSRGERTKSAHGVENVWRSLRILGGDQTAADLASAASVGGVHITESAVIRYLVALAEAGYVTHNRYAIGQQSTFKLSAKGGTGPRHPVVQKYESMEIYDPNLDEVVFAKSSGNSADPVELSWLRLENKRLRELLGEWLQEKGSNGASRSLVERTQLEMIPMPRSAMQ</sequence>